<dbReference type="RefSeq" id="WP_201684739.1">
    <property type="nucleotide sequence ID" value="NZ_JAEQNA010000005.1"/>
</dbReference>
<comment type="caution">
    <text evidence="6">The sequence shown here is derived from an EMBL/GenBank/DDBJ whole genome shotgun (WGS) entry which is preliminary data.</text>
</comment>
<evidence type="ECO:0000256" key="1">
    <source>
        <dbReference type="ARBA" id="ARBA00022692"/>
    </source>
</evidence>
<protein>
    <submittedName>
        <fullName evidence="6">MFS transporter</fullName>
    </submittedName>
</protein>
<reference evidence="6" key="1">
    <citation type="submission" date="2021-01" db="EMBL/GenBank/DDBJ databases">
        <title>Ramlibacter sp. strain AW1 16S ribosomal RNA gene Genome sequencing and assembly.</title>
        <authorList>
            <person name="Kang M."/>
        </authorList>
    </citation>
    <scope>NUCLEOTIDE SEQUENCE</scope>
    <source>
        <strain evidence="6">AW1</strain>
    </source>
</reference>
<dbReference type="AlphaFoldDB" id="A0A937D4F2"/>
<accession>A0A937D4F2</accession>
<dbReference type="GO" id="GO:0005886">
    <property type="term" value="C:plasma membrane"/>
    <property type="evidence" value="ECO:0007669"/>
    <property type="project" value="TreeGrafter"/>
</dbReference>
<feature type="transmembrane region" description="Helical" evidence="4">
    <location>
        <begin position="269"/>
        <end position="286"/>
    </location>
</feature>
<feature type="transmembrane region" description="Helical" evidence="4">
    <location>
        <begin position="135"/>
        <end position="153"/>
    </location>
</feature>
<feature type="transmembrane region" description="Helical" evidence="4">
    <location>
        <begin position="43"/>
        <end position="65"/>
    </location>
</feature>
<dbReference type="Gene3D" id="1.20.1250.20">
    <property type="entry name" value="MFS general substrate transporter like domains"/>
    <property type="match status" value="1"/>
</dbReference>
<dbReference type="InterPro" id="IPR011701">
    <property type="entry name" value="MFS"/>
</dbReference>
<feature type="transmembrane region" description="Helical" evidence="4">
    <location>
        <begin position="292"/>
        <end position="312"/>
    </location>
</feature>
<dbReference type="PROSITE" id="PS50850">
    <property type="entry name" value="MFS"/>
    <property type="match status" value="1"/>
</dbReference>
<keyword evidence="3 4" id="KW-0472">Membrane</keyword>
<feature type="transmembrane region" description="Helical" evidence="4">
    <location>
        <begin position="355"/>
        <end position="374"/>
    </location>
</feature>
<evidence type="ECO:0000256" key="4">
    <source>
        <dbReference type="SAM" id="Phobius"/>
    </source>
</evidence>
<dbReference type="Pfam" id="PF07690">
    <property type="entry name" value="MFS_1"/>
    <property type="match status" value="1"/>
</dbReference>
<dbReference type="EMBL" id="JAEQNA010000005">
    <property type="protein sequence ID" value="MBL0421670.1"/>
    <property type="molecule type" value="Genomic_DNA"/>
</dbReference>
<evidence type="ECO:0000259" key="5">
    <source>
        <dbReference type="PROSITE" id="PS50850"/>
    </source>
</evidence>
<organism evidence="6 7">
    <name type="scientific">Ramlibacter aurantiacus</name>
    <dbReference type="NCBI Taxonomy" id="2801330"/>
    <lineage>
        <taxon>Bacteria</taxon>
        <taxon>Pseudomonadati</taxon>
        <taxon>Pseudomonadota</taxon>
        <taxon>Betaproteobacteria</taxon>
        <taxon>Burkholderiales</taxon>
        <taxon>Comamonadaceae</taxon>
        <taxon>Ramlibacter</taxon>
    </lineage>
</organism>
<feature type="transmembrane region" description="Helical" evidence="4">
    <location>
        <begin position="12"/>
        <end position="37"/>
    </location>
</feature>
<dbReference type="InterPro" id="IPR020846">
    <property type="entry name" value="MFS_dom"/>
</dbReference>
<evidence type="ECO:0000313" key="6">
    <source>
        <dbReference type="EMBL" id="MBL0421670.1"/>
    </source>
</evidence>
<keyword evidence="7" id="KW-1185">Reference proteome</keyword>
<keyword evidence="2 4" id="KW-1133">Transmembrane helix</keyword>
<dbReference type="PANTHER" id="PTHR23521">
    <property type="entry name" value="TRANSPORTER MFS SUPERFAMILY"/>
    <property type="match status" value="1"/>
</dbReference>
<evidence type="ECO:0000256" key="3">
    <source>
        <dbReference type="ARBA" id="ARBA00023136"/>
    </source>
</evidence>
<sequence>MRRREPSRMAVVWRLALATSLMVMSYGMTAPLLAVLLQQHGHGTTVIGAFAMLPFLMVMLLIPLVPRLLARWGVLRVYRWGSALQVVAALGYAFGSDIWAWSAAAVVGGIGVAGLWNGTEALLASEAPPDQRGRVMGLYQTGMGAAFAIGPFMPGLLGLAAQPLLVLAALLVTVCCAMAFSIPDHHLDKPAPGQAGTWHALCALPGLAAMAFIGGVFEAGLSSVSAAYASSSGLGLSAAASVAGAIGTGSFLCQYPAGVAADRVRPTRVFTTAAALLLGASLLFSIADRQPWVFWVAGTIWGGVGGALYTLTMVQVAHAFDGRATAGGAAAMITGYTAGGMAGPLVSGALLQWNGAPGLSFGLALLATAALVAARRPMTWAPA</sequence>
<gene>
    <name evidence="6" type="ORF">JI739_15035</name>
</gene>
<feature type="transmembrane region" description="Helical" evidence="4">
    <location>
        <begin position="159"/>
        <end position="183"/>
    </location>
</feature>
<feature type="transmembrane region" description="Helical" evidence="4">
    <location>
        <begin position="324"/>
        <end position="343"/>
    </location>
</feature>
<proteinExistence type="predicted"/>
<dbReference type="SUPFAM" id="SSF103473">
    <property type="entry name" value="MFS general substrate transporter"/>
    <property type="match status" value="1"/>
</dbReference>
<keyword evidence="1 4" id="KW-0812">Transmembrane</keyword>
<feature type="transmembrane region" description="Helical" evidence="4">
    <location>
        <begin position="195"/>
        <end position="217"/>
    </location>
</feature>
<dbReference type="GO" id="GO:0022857">
    <property type="term" value="F:transmembrane transporter activity"/>
    <property type="evidence" value="ECO:0007669"/>
    <property type="project" value="InterPro"/>
</dbReference>
<dbReference type="InterPro" id="IPR036259">
    <property type="entry name" value="MFS_trans_sf"/>
</dbReference>
<evidence type="ECO:0000256" key="2">
    <source>
        <dbReference type="ARBA" id="ARBA00022989"/>
    </source>
</evidence>
<evidence type="ECO:0000313" key="7">
    <source>
        <dbReference type="Proteomes" id="UP000613011"/>
    </source>
</evidence>
<dbReference type="Proteomes" id="UP000613011">
    <property type="component" value="Unassembled WGS sequence"/>
</dbReference>
<name>A0A937D4F2_9BURK</name>
<dbReference type="PANTHER" id="PTHR23521:SF2">
    <property type="entry name" value="TRANSPORTER MFS SUPERFAMILY"/>
    <property type="match status" value="1"/>
</dbReference>
<feature type="domain" description="Major facilitator superfamily (MFS) profile" evidence="5">
    <location>
        <begin position="11"/>
        <end position="383"/>
    </location>
</feature>